<dbReference type="Proteomes" id="UP000787472">
    <property type="component" value="Unassembled WGS sequence"/>
</dbReference>
<accession>A0A9E5MJ72</accession>
<feature type="domain" description="Bacteriophage phiJL001 Gp84 C-terminal" evidence="1">
    <location>
        <begin position="200"/>
        <end position="280"/>
    </location>
</feature>
<proteinExistence type="predicted"/>
<name>A0A9E5MJ72_9GAMM</name>
<dbReference type="Pfam" id="PF09356">
    <property type="entry name" value="Phage_BR0599"/>
    <property type="match status" value="1"/>
</dbReference>
<evidence type="ECO:0000259" key="1">
    <source>
        <dbReference type="Pfam" id="PF09356"/>
    </source>
</evidence>
<dbReference type="AlphaFoldDB" id="A0A9E5MJ72"/>
<keyword evidence="3" id="KW-1185">Reference proteome</keyword>
<comment type="caution">
    <text evidence="2">The sequence shown here is derived from an EMBL/GenBank/DDBJ whole genome shotgun (WGS) entry which is preliminary data.</text>
</comment>
<reference evidence="2" key="1">
    <citation type="submission" date="2020-03" db="EMBL/GenBank/DDBJ databases">
        <authorList>
            <person name="Guo F."/>
        </authorList>
    </citation>
    <scope>NUCLEOTIDE SEQUENCE</scope>
    <source>
        <strain evidence="2">JCM 30134</strain>
    </source>
</reference>
<sequence>MTAVAERRTLMMRIEALDGTIERIAAQYPHDLLVSQGGGAYVNYFGGLHTTTSNIQSQAEGGGAVIDFGFVEDLNHIDREQVHSGKWDGAQVYVFATDWSLPVEDEEPIARFTVGKIMDQDGRYTTQLMGQRDRLNQNNQDIYSAQCIYTFCDYHLDTGVVPYRESKCQLDKDDFIVTGTITSVDDSANFYDSTRPEADDWFGNGEIIFTTGQNAGQPRQNVRSFTQSGGKIVTSSPFYYPPQVGDAYQMIAGCRKRGKEDCTGKHSNRVHFGGYSYVPVTSQVAKFEAN</sequence>
<dbReference type="EMBL" id="JAAONZ010000002">
    <property type="protein sequence ID" value="NHO64614.1"/>
    <property type="molecule type" value="Genomic_DNA"/>
</dbReference>
<evidence type="ECO:0000313" key="3">
    <source>
        <dbReference type="Proteomes" id="UP000787472"/>
    </source>
</evidence>
<dbReference type="Pfam" id="PF09931">
    <property type="entry name" value="Phage_phiJL001_Gp84_N"/>
    <property type="match status" value="1"/>
</dbReference>
<dbReference type="InterPro" id="IPR011928">
    <property type="entry name" value="Phage_phiJL001_Gp84"/>
</dbReference>
<protein>
    <submittedName>
        <fullName evidence="2">DUF2163 domain-containing protein</fullName>
    </submittedName>
</protein>
<organism evidence="2 3">
    <name type="scientific">Pseudomaricurvus hydrocarbonicus</name>
    <dbReference type="NCBI Taxonomy" id="1470433"/>
    <lineage>
        <taxon>Bacteria</taxon>
        <taxon>Pseudomonadati</taxon>
        <taxon>Pseudomonadota</taxon>
        <taxon>Gammaproteobacteria</taxon>
        <taxon>Cellvibrionales</taxon>
        <taxon>Cellvibrionaceae</taxon>
        <taxon>Pseudomaricurvus</taxon>
    </lineage>
</organism>
<dbReference type="NCBIfam" id="TIGR02218">
    <property type="entry name" value="phg_TIGR02218"/>
    <property type="match status" value="1"/>
</dbReference>
<dbReference type="InterPro" id="IPR018964">
    <property type="entry name" value="Phage_phiJL001_Gp84_C"/>
</dbReference>
<gene>
    <name evidence="2" type="ORF">G8770_03520</name>
</gene>
<evidence type="ECO:0000313" key="2">
    <source>
        <dbReference type="EMBL" id="NHO64614.1"/>
    </source>
</evidence>
<dbReference type="RefSeq" id="WP_167181819.1">
    <property type="nucleotide sequence ID" value="NZ_JAAONZ010000002.1"/>
</dbReference>